<evidence type="ECO:0000313" key="1">
    <source>
        <dbReference type="EMBL" id="NDV63310.1"/>
    </source>
</evidence>
<reference evidence="1 2" key="1">
    <citation type="submission" date="2020-02" db="EMBL/GenBank/DDBJ databases">
        <title>Albibacoteraceae fam. nov., the first described family within the subdivision 4 Verrucomicrobia.</title>
        <authorList>
            <person name="Xi F."/>
        </authorList>
    </citation>
    <scope>NUCLEOTIDE SEQUENCE [LARGE SCALE GENOMIC DNA]</scope>
    <source>
        <strain evidence="1 2">CK1056</strain>
    </source>
</reference>
<accession>A0A6B2M6L5</accession>
<comment type="caution">
    <text evidence="1">The sequence shown here is derived from an EMBL/GenBank/DDBJ whole genome shotgun (WGS) entry which is preliminary data.</text>
</comment>
<proteinExistence type="predicted"/>
<keyword evidence="2" id="KW-1185">Reference proteome</keyword>
<protein>
    <submittedName>
        <fullName evidence="1">Uncharacterized protein</fullName>
    </submittedName>
</protein>
<dbReference type="EMBL" id="JAAGNX010000003">
    <property type="protein sequence ID" value="NDV63310.1"/>
    <property type="molecule type" value="Genomic_DNA"/>
</dbReference>
<name>A0A6B2M6L5_9BACT</name>
<organism evidence="1 2">
    <name type="scientific">Oceanipulchritudo coccoides</name>
    <dbReference type="NCBI Taxonomy" id="2706888"/>
    <lineage>
        <taxon>Bacteria</taxon>
        <taxon>Pseudomonadati</taxon>
        <taxon>Verrucomicrobiota</taxon>
        <taxon>Opitutia</taxon>
        <taxon>Puniceicoccales</taxon>
        <taxon>Oceanipulchritudinaceae</taxon>
        <taxon>Oceanipulchritudo</taxon>
    </lineage>
</organism>
<gene>
    <name evidence="1" type="ORF">G0Q06_12665</name>
</gene>
<dbReference type="RefSeq" id="WP_163966680.1">
    <property type="nucleotide sequence ID" value="NZ_JAAGNX010000003.1"/>
</dbReference>
<sequence length="65" mass="7364">MIHHNAWTASVGRFLSRTGKATVAFLDLDLTETKWGHRVLDQIFREGKFKVDPDSKSKPDGSRHA</sequence>
<dbReference type="AlphaFoldDB" id="A0A6B2M6L5"/>
<evidence type="ECO:0000313" key="2">
    <source>
        <dbReference type="Proteomes" id="UP000478417"/>
    </source>
</evidence>
<dbReference type="Proteomes" id="UP000478417">
    <property type="component" value="Unassembled WGS sequence"/>
</dbReference>